<dbReference type="InterPro" id="IPR051297">
    <property type="entry name" value="PalB/RIM13"/>
</dbReference>
<dbReference type="SUPFAM" id="SSF49758">
    <property type="entry name" value="Calpain large subunit, middle domain (domain III)"/>
    <property type="match status" value="2"/>
</dbReference>
<accession>A0A7R9GC73</accession>
<dbReference type="SMART" id="SM00720">
    <property type="entry name" value="calpain_III"/>
    <property type="match status" value="1"/>
</dbReference>
<dbReference type="Proteomes" id="UP000678499">
    <property type="component" value="Unassembled WGS sequence"/>
</dbReference>
<dbReference type="PANTHER" id="PTHR46143:SF1">
    <property type="entry name" value="CALPAIN-7"/>
    <property type="match status" value="1"/>
</dbReference>
<evidence type="ECO:0000256" key="4">
    <source>
        <dbReference type="ARBA" id="ARBA00022807"/>
    </source>
</evidence>
<dbReference type="PRINTS" id="PR00704">
    <property type="entry name" value="CALPAIN"/>
</dbReference>
<feature type="active site" evidence="5 6">
    <location>
        <position position="307"/>
    </location>
</feature>
<evidence type="ECO:0000256" key="6">
    <source>
        <dbReference type="PROSITE-ProRule" id="PRU00239"/>
    </source>
</evidence>
<dbReference type="InterPro" id="IPR038765">
    <property type="entry name" value="Papain-like_cys_pep_sf"/>
</dbReference>
<feature type="domain" description="Calpain catalytic" evidence="7">
    <location>
        <begin position="256"/>
        <end position="555"/>
    </location>
</feature>
<dbReference type="EMBL" id="OA882470">
    <property type="protein sequence ID" value="CAD7275531.1"/>
    <property type="molecule type" value="Genomic_DNA"/>
</dbReference>
<evidence type="ECO:0000256" key="1">
    <source>
        <dbReference type="ARBA" id="ARBA00007623"/>
    </source>
</evidence>
<keyword evidence="9" id="KW-1185">Reference proteome</keyword>
<keyword evidence="2 6" id="KW-0645">Protease</keyword>
<dbReference type="Pfam" id="PF00648">
    <property type="entry name" value="Peptidase_C2"/>
    <property type="match status" value="1"/>
</dbReference>
<feature type="active site" evidence="5 6">
    <location>
        <position position="493"/>
    </location>
</feature>
<evidence type="ECO:0000256" key="5">
    <source>
        <dbReference type="PIRSR" id="PIRSR622684-1"/>
    </source>
</evidence>
<dbReference type="InterPro" id="IPR001300">
    <property type="entry name" value="Peptidase_C2_calpain_cat"/>
</dbReference>
<dbReference type="SUPFAM" id="SSF116846">
    <property type="entry name" value="MIT domain"/>
    <property type="match status" value="2"/>
</dbReference>
<feature type="active site" evidence="5 6">
    <location>
        <position position="473"/>
    </location>
</feature>
<sequence length="824" mass="92239">MSGAMSLEDAADYAFAAVKFDETGNFDAAIFYYRAAAETLDTFGKDGGVLSAEWEQKRSSYVDRLNLLLHSRDERNVSGDNVAKAQKSGPSSRAKFLLSQALDADEAGAVDTALELYTDAVQQCIEAKKQCSDQSQANELQKLALQALERAEVLKGIPVAKDAAPPQSTAPVDSKPKIPSYMVGRVVPPLGIGTIRPDVQPQHVSVATRSVAMNKSDQFYSDDEISVLKHGSRINKRDYLPFMSIDLRERFAFPLPFTDKDGFLSLSKKQKSVFSRWARIEELSPEPKMVDGDVDCLSIRQTVVSDCSFVASLAVGALYEIKFPGKRIITGTLFPQNSKGQPVYNPCGKYMVKLHINGISRKVIVDDFLPVSARGDLLCSYSSNKNEFWISILEKAYMKVMGGYDFPGSNSSIDLGALTGWIPERVSIGPETEPMAFFEKLSKHMRRGDILVTLATGNLPQHEADRAGLVPTHAYAVLDVKDVLGTKLLMLKNPWAQLRWKGNYSELDRNHWTPALKAALKYDPHSAKTFDNGVFWIDYASVLKYFDVFYLSWNPSIFSNTYCIHRTWNAGVGPAKDLYTIGFNPQFRLEVKGSAKSVWVLLSRHITEIDDFKDNKEYITLLVYKSDGKKIYYPHEPPPYMDGVRINSPHYLCKIDLTDETRLFTLVVSQYEKSTTIHYTLRAFAKCPILIAPILDPFKYLKEERSGQWKGRTAGGCQNHRETYHNNPTYQINLESTPAETLIELRGPKQFAVGFEVISVSVSKDAPEFLRKNSGAFRSGYTVLHLTNMRASTYNIIPATYSPGEEGPFFLTVRSTQPLTLSRL</sequence>
<dbReference type="Gene3D" id="3.90.70.10">
    <property type="entry name" value="Cysteine proteinases"/>
    <property type="match status" value="1"/>
</dbReference>
<evidence type="ECO:0000313" key="9">
    <source>
        <dbReference type="Proteomes" id="UP000678499"/>
    </source>
</evidence>
<dbReference type="GO" id="GO:0006508">
    <property type="term" value="P:proteolysis"/>
    <property type="evidence" value="ECO:0007669"/>
    <property type="project" value="UniProtKB-KW"/>
</dbReference>
<reference evidence="8" key="1">
    <citation type="submission" date="2020-11" db="EMBL/GenBank/DDBJ databases">
        <authorList>
            <person name="Tran Van P."/>
        </authorList>
    </citation>
    <scope>NUCLEOTIDE SEQUENCE</scope>
</reference>
<dbReference type="PROSITE" id="PS50203">
    <property type="entry name" value="CALPAIN_CAT"/>
    <property type="match status" value="1"/>
</dbReference>
<dbReference type="Gene3D" id="1.20.58.80">
    <property type="entry name" value="Phosphotransferase system, lactose/cellobiose-type IIA subunit"/>
    <property type="match status" value="2"/>
</dbReference>
<keyword evidence="3 6" id="KW-0378">Hydrolase</keyword>
<dbReference type="AlphaFoldDB" id="A0A7R9GC73"/>
<dbReference type="InterPro" id="IPR036213">
    <property type="entry name" value="Calpain_III_sf"/>
</dbReference>
<dbReference type="PANTHER" id="PTHR46143">
    <property type="entry name" value="CALPAIN-7"/>
    <property type="match status" value="1"/>
</dbReference>
<dbReference type="Pfam" id="PF01067">
    <property type="entry name" value="Calpain_III"/>
    <property type="match status" value="1"/>
</dbReference>
<evidence type="ECO:0000256" key="2">
    <source>
        <dbReference type="ARBA" id="ARBA00022670"/>
    </source>
</evidence>
<protein>
    <recommendedName>
        <fullName evidence="7">Calpain catalytic domain-containing protein</fullName>
    </recommendedName>
</protein>
<dbReference type="OrthoDB" id="167576at2759"/>
<evidence type="ECO:0000313" key="8">
    <source>
        <dbReference type="EMBL" id="CAD7275531.1"/>
    </source>
</evidence>
<dbReference type="Gene3D" id="2.60.120.380">
    <property type="match status" value="2"/>
</dbReference>
<dbReference type="InterPro" id="IPR022682">
    <property type="entry name" value="Calpain_domain_III"/>
</dbReference>
<dbReference type="CDD" id="cd00044">
    <property type="entry name" value="CysPc"/>
    <property type="match status" value="1"/>
</dbReference>
<keyword evidence="4 6" id="KW-0788">Thiol protease</keyword>
<evidence type="ECO:0000259" key="7">
    <source>
        <dbReference type="PROSITE" id="PS50203"/>
    </source>
</evidence>
<dbReference type="InterPro" id="IPR036181">
    <property type="entry name" value="MIT_dom_sf"/>
</dbReference>
<dbReference type="InterPro" id="IPR022684">
    <property type="entry name" value="Calpain_cysteine_protease"/>
</dbReference>
<proteinExistence type="inferred from homology"/>
<dbReference type="InterPro" id="IPR007330">
    <property type="entry name" value="MIT_dom"/>
</dbReference>
<dbReference type="SUPFAM" id="SSF54001">
    <property type="entry name" value="Cysteine proteinases"/>
    <property type="match status" value="1"/>
</dbReference>
<gene>
    <name evidence="8" type="ORF">NMOB1V02_LOCUS3323</name>
</gene>
<evidence type="ECO:0000256" key="3">
    <source>
        <dbReference type="ARBA" id="ARBA00022801"/>
    </source>
</evidence>
<dbReference type="SMART" id="SM00230">
    <property type="entry name" value="CysPc"/>
    <property type="match status" value="1"/>
</dbReference>
<dbReference type="SMART" id="SM00745">
    <property type="entry name" value="MIT"/>
    <property type="match status" value="2"/>
</dbReference>
<dbReference type="InterPro" id="IPR022683">
    <property type="entry name" value="Calpain_III"/>
</dbReference>
<organism evidence="8">
    <name type="scientific">Notodromas monacha</name>
    <dbReference type="NCBI Taxonomy" id="399045"/>
    <lineage>
        <taxon>Eukaryota</taxon>
        <taxon>Metazoa</taxon>
        <taxon>Ecdysozoa</taxon>
        <taxon>Arthropoda</taxon>
        <taxon>Crustacea</taxon>
        <taxon>Oligostraca</taxon>
        <taxon>Ostracoda</taxon>
        <taxon>Podocopa</taxon>
        <taxon>Podocopida</taxon>
        <taxon>Cypridocopina</taxon>
        <taxon>Cypridoidea</taxon>
        <taxon>Cyprididae</taxon>
        <taxon>Notodromas</taxon>
    </lineage>
</organism>
<dbReference type="Pfam" id="PF04212">
    <property type="entry name" value="MIT"/>
    <property type="match status" value="1"/>
</dbReference>
<comment type="similarity">
    <text evidence="1">Belongs to the peptidase C2 family.</text>
</comment>
<dbReference type="EMBL" id="CAJPEX010000433">
    <property type="protein sequence ID" value="CAG0915683.1"/>
    <property type="molecule type" value="Genomic_DNA"/>
</dbReference>
<name>A0A7R9GC73_9CRUS</name>
<dbReference type="GO" id="GO:0004198">
    <property type="term" value="F:calcium-dependent cysteine-type endopeptidase activity"/>
    <property type="evidence" value="ECO:0007669"/>
    <property type="project" value="InterPro"/>
</dbReference>